<dbReference type="EMBL" id="MFEK01000014">
    <property type="protein sequence ID" value="OGE78334.1"/>
    <property type="molecule type" value="Genomic_DNA"/>
</dbReference>
<name>A0A1F5NLD2_9BACT</name>
<gene>
    <name evidence="1" type="ORF">A2751_04250</name>
</gene>
<accession>A0A1F5NLD2</accession>
<reference evidence="1 2" key="1">
    <citation type="journal article" date="2016" name="Nat. Commun.">
        <title>Thousands of microbial genomes shed light on interconnected biogeochemical processes in an aquifer system.</title>
        <authorList>
            <person name="Anantharaman K."/>
            <person name="Brown C.T."/>
            <person name="Hug L.A."/>
            <person name="Sharon I."/>
            <person name="Castelle C.J."/>
            <person name="Probst A.J."/>
            <person name="Thomas B.C."/>
            <person name="Singh A."/>
            <person name="Wilkins M.J."/>
            <person name="Karaoz U."/>
            <person name="Brodie E.L."/>
            <person name="Williams K.H."/>
            <person name="Hubbard S.S."/>
            <person name="Banfield J.F."/>
        </authorList>
    </citation>
    <scope>NUCLEOTIDE SEQUENCE [LARGE SCALE GENOMIC DNA]</scope>
</reference>
<proteinExistence type="predicted"/>
<protein>
    <submittedName>
        <fullName evidence="1">Uncharacterized protein</fullName>
    </submittedName>
</protein>
<evidence type="ECO:0000313" key="2">
    <source>
        <dbReference type="Proteomes" id="UP000176864"/>
    </source>
</evidence>
<sequence length="72" mass="8361">MVFYDNNGRERVWEIVKRKIFGPIVSVAPLTAKQEIILEKNYRHTLIDMKIPTVIPLVAHILSTERNIFGLN</sequence>
<dbReference type="Proteomes" id="UP000176864">
    <property type="component" value="Unassembled WGS sequence"/>
</dbReference>
<evidence type="ECO:0000313" key="1">
    <source>
        <dbReference type="EMBL" id="OGE78334.1"/>
    </source>
</evidence>
<organism evidence="1 2">
    <name type="scientific">Candidatus Doudnabacteria bacterium RIFCSPHIGHO2_01_FULL_46_14</name>
    <dbReference type="NCBI Taxonomy" id="1817824"/>
    <lineage>
        <taxon>Bacteria</taxon>
        <taxon>Candidatus Doudnaibacteriota</taxon>
    </lineage>
</organism>
<dbReference type="STRING" id="1817824.A2751_04250"/>
<dbReference type="AlphaFoldDB" id="A0A1F5NLD2"/>
<comment type="caution">
    <text evidence="1">The sequence shown here is derived from an EMBL/GenBank/DDBJ whole genome shotgun (WGS) entry which is preliminary data.</text>
</comment>